<keyword evidence="4 8" id="KW-0560">Oxidoreductase</keyword>
<dbReference type="KEGG" id="bfo:118423415"/>
<evidence type="ECO:0000256" key="4">
    <source>
        <dbReference type="ARBA" id="ARBA00023002"/>
    </source>
</evidence>
<dbReference type="SUPFAM" id="SSF48264">
    <property type="entry name" value="Cytochrome P450"/>
    <property type="match status" value="1"/>
</dbReference>
<evidence type="ECO:0000313" key="10">
    <source>
        <dbReference type="RefSeq" id="XP_035687452.1"/>
    </source>
</evidence>
<name>A0A9J7MZS0_BRAFL</name>
<dbReference type="GO" id="GO:0042448">
    <property type="term" value="P:progesterone metabolic process"/>
    <property type="evidence" value="ECO:0000318"/>
    <property type="project" value="GO_Central"/>
</dbReference>
<protein>
    <submittedName>
        <fullName evidence="10">Steroid 17-alpha-hydroxylase/17,20 lyase-like</fullName>
    </submittedName>
</protein>
<keyword evidence="2 7" id="KW-0349">Heme</keyword>
<dbReference type="PRINTS" id="PR00385">
    <property type="entry name" value="P450"/>
</dbReference>
<evidence type="ECO:0000256" key="7">
    <source>
        <dbReference type="PIRSR" id="PIRSR602401-1"/>
    </source>
</evidence>
<evidence type="ECO:0000256" key="5">
    <source>
        <dbReference type="ARBA" id="ARBA00023004"/>
    </source>
</evidence>
<keyword evidence="3 7" id="KW-0479">Metal-binding</keyword>
<dbReference type="InterPro" id="IPR001128">
    <property type="entry name" value="Cyt_P450"/>
</dbReference>
<dbReference type="RefSeq" id="XP_035687452.1">
    <property type="nucleotide sequence ID" value="XM_035831559.1"/>
</dbReference>
<dbReference type="OMA" id="FRHVFAI"/>
<keyword evidence="9" id="KW-1185">Reference proteome</keyword>
<keyword evidence="5 7" id="KW-0408">Iron</keyword>
<dbReference type="InterPro" id="IPR017972">
    <property type="entry name" value="Cyt_P450_CS"/>
</dbReference>
<dbReference type="GO" id="GO:0020037">
    <property type="term" value="F:heme binding"/>
    <property type="evidence" value="ECO:0007669"/>
    <property type="project" value="InterPro"/>
</dbReference>
<dbReference type="GeneID" id="118423415"/>
<dbReference type="PROSITE" id="PS00086">
    <property type="entry name" value="CYTOCHROME_P450"/>
    <property type="match status" value="1"/>
</dbReference>
<dbReference type="Gene3D" id="1.10.630.10">
    <property type="entry name" value="Cytochrome P450"/>
    <property type="match status" value="1"/>
</dbReference>
<reference evidence="9" key="1">
    <citation type="journal article" date="2020" name="Nat. Ecol. Evol.">
        <title>Deeply conserved synteny resolves early events in vertebrate evolution.</title>
        <authorList>
            <person name="Simakov O."/>
            <person name="Marletaz F."/>
            <person name="Yue J.X."/>
            <person name="O'Connell B."/>
            <person name="Jenkins J."/>
            <person name="Brandt A."/>
            <person name="Calef R."/>
            <person name="Tung C.H."/>
            <person name="Huang T.K."/>
            <person name="Schmutz J."/>
            <person name="Satoh N."/>
            <person name="Yu J.K."/>
            <person name="Putnam N.H."/>
            <person name="Green R.E."/>
            <person name="Rokhsar D.S."/>
        </authorList>
    </citation>
    <scope>NUCLEOTIDE SEQUENCE [LARGE SCALE GENOMIC DNA]</scope>
    <source>
        <strain evidence="9">S238N-H82</strain>
    </source>
</reference>
<accession>A0A9J7MZS0</accession>
<sequence>MWLMTITVGLVTLILIKWLKDYVQRWRMPPGPFFWPIIGNLSLFGGKSYLTFIDLAKTYGDVFSLKLGMTDVVVLNSLDAVKEAFVKKGEDFAGRPKMLTTDISSEGGKDIAFSDYSPTWKLHRKLFHSAIRGYASGQNLQSKVHESLEDTIAVFSKMEGQAVDLEDYIYQLVYNVICSAAFGIRYNMDDEDFNTLMKISKDTTETFGQGLLADVYPLLRFLPSSSVTANRKMTHQLMEIMQRHLEQHRESFDPNNLRDITDHMIKAQKDAEEEGMQDINSLTDTHLRQLIGDIFLVAILSSAGTISTILTLRWAILYLAVHPEIQEKVAAELDSVVGRDRLPEMSDREAMPYTEAIFHEVMRMASMDPVSLPHATTVDTTLRGYQIPKGTWIMPNLWALHHDPDTWGDPDVFRPERFLDENGKPIPKPAALMPFGVGRRACPGEALAKADTFLLLGGLVQNFRFSIPEGEGPPDLTPDEIGEGSISIPYPYNVVMTCRK</sequence>
<gene>
    <name evidence="10" type="primary">LOC118423415</name>
</gene>
<evidence type="ECO:0000313" key="9">
    <source>
        <dbReference type="Proteomes" id="UP000001554"/>
    </source>
</evidence>
<dbReference type="InterPro" id="IPR002401">
    <property type="entry name" value="Cyt_P450_E_grp-I"/>
</dbReference>
<dbReference type="FunFam" id="1.10.630.10:FF:000094">
    <property type="entry name" value="cytochrome P450 2J6-like"/>
    <property type="match status" value="1"/>
</dbReference>
<dbReference type="Pfam" id="PF00067">
    <property type="entry name" value="p450"/>
    <property type="match status" value="1"/>
</dbReference>
<proteinExistence type="inferred from homology"/>
<evidence type="ECO:0000256" key="2">
    <source>
        <dbReference type="ARBA" id="ARBA00022617"/>
    </source>
</evidence>
<dbReference type="GO" id="GO:0004508">
    <property type="term" value="F:steroid 17-alpha-monooxygenase activity"/>
    <property type="evidence" value="ECO:0000318"/>
    <property type="project" value="GO_Central"/>
</dbReference>
<dbReference type="OrthoDB" id="6476904at2759"/>
<dbReference type="PANTHER" id="PTHR24289">
    <property type="entry name" value="STEROID 17-ALPHA-HYDROXYLASE/17,20 LYASE"/>
    <property type="match status" value="1"/>
</dbReference>
<evidence type="ECO:0000256" key="1">
    <source>
        <dbReference type="ARBA" id="ARBA00010617"/>
    </source>
</evidence>
<dbReference type="PANTHER" id="PTHR24289:SF20">
    <property type="entry name" value="STEROID 17-ALPHA-HYDROXYLASE_17,20 LYASE"/>
    <property type="match status" value="1"/>
</dbReference>
<comment type="cofactor">
    <cofactor evidence="7">
        <name>heme</name>
        <dbReference type="ChEBI" id="CHEBI:30413"/>
    </cofactor>
</comment>
<comment type="similarity">
    <text evidence="1 8">Belongs to the cytochrome P450 family.</text>
</comment>
<evidence type="ECO:0000256" key="6">
    <source>
        <dbReference type="ARBA" id="ARBA00023033"/>
    </source>
</evidence>
<reference evidence="10" key="2">
    <citation type="submission" date="2025-08" db="UniProtKB">
        <authorList>
            <consortium name="RefSeq"/>
        </authorList>
    </citation>
    <scope>IDENTIFICATION</scope>
    <source>
        <strain evidence="10">S238N-H82</strain>
        <tissue evidence="10">Testes</tissue>
    </source>
</reference>
<feature type="binding site" description="axial binding residue" evidence="7">
    <location>
        <position position="442"/>
    </location>
    <ligand>
        <name>heme</name>
        <dbReference type="ChEBI" id="CHEBI:30413"/>
    </ligand>
    <ligandPart>
        <name>Fe</name>
        <dbReference type="ChEBI" id="CHEBI:18248"/>
    </ligandPart>
</feature>
<evidence type="ECO:0000256" key="8">
    <source>
        <dbReference type="RuleBase" id="RU000461"/>
    </source>
</evidence>
<dbReference type="GO" id="GO:0042446">
    <property type="term" value="P:hormone biosynthetic process"/>
    <property type="evidence" value="ECO:0000318"/>
    <property type="project" value="GO_Central"/>
</dbReference>
<dbReference type="InterPro" id="IPR036396">
    <property type="entry name" value="Cyt_P450_sf"/>
</dbReference>
<organism evidence="9 10">
    <name type="scientific">Branchiostoma floridae</name>
    <name type="common">Florida lancelet</name>
    <name type="synonym">Amphioxus</name>
    <dbReference type="NCBI Taxonomy" id="7739"/>
    <lineage>
        <taxon>Eukaryota</taxon>
        <taxon>Metazoa</taxon>
        <taxon>Chordata</taxon>
        <taxon>Cephalochordata</taxon>
        <taxon>Leptocardii</taxon>
        <taxon>Amphioxiformes</taxon>
        <taxon>Branchiostomatidae</taxon>
        <taxon>Branchiostoma</taxon>
    </lineage>
</organism>
<dbReference type="PRINTS" id="PR00463">
    <property type="entry name" value="EP450I"/>
</dbReference>
<dbReference type="GO" id="GO:0005506">
    <property type="term" value="F:iron ion binding"/>
    <property type="evidence" value="ECO:0007669"/>
    <property type="project" value="InterPro"/>
</dbReference>
<dbReference type="Proteomes" id="UP000001554">
    <property type="component" value="Chromosome 9"/>
</dbReference>
<keyword evidence="6 8" id="KW-0503">Monooxygenase</keyword>
<dbReference type="AlphaFoldDB" id="A0A9J7MZS0"/>
<dbReference type="CDD" id="cd11027">
    <property type="entry name" value="CYP17A1-like"/>
    <property type="match status" value="1"/>
</dbReference>
<evidence type="ECO:0000256" key="3">
    <source>
        <dbReference type="ARBA" id="ARBA00022723"/>
    </source>
</evidence>